<reference evidence="4 5" key="1">
    <citation type="submission" date="2018-06" db="EMBL/GenBank/DDBJ databases">
        <title>Genomic Encyclopedia of Archaeal and Bacterial Type Strains, Phase II (KMG-II): from individual species to whole genera.</title>
        <authorList>
            <person name="Goeker M."/>
        </authorList>
    </citation>
    <scope>NUCLEOTIDE SEQUENCE [LARGE SCALE GENOMIC DNA]</scope>
    <source>
        <strain evidence="4 5">DSM 22011</strain>
    </source>
</reference>
<name>A0A327YCD6_9RHOB</name>
<dbReference type="Gene3D" id="1.10.287.470">
    <property type="entry name" value="Helix hairpin bin"/>
    <property type="match status" value="1"/>
</dbReference>
<dbReference type="Gene3D" id="2.40.50.100">
    <property type="match status" value="1"/>
</dbReference>
<dbReference type="AlphaFoldDB" id="A0A327YCD6"/>
<dbReference type="Gene3D" id="2.40.30.170">
    <property type="match status" value="1"/>
</dbReference>
<evidence type="ECO:0000313" key="5">
    <source>
        <dbReference type="Proteomes" id="UP000249165"/>
    </source>
</evidence>
<evidence type="ECO:0000259" key="2">
    <source>
        <dbReference type="Pfam" id="PF25917"/>
    </source>
</evidence>
<keyword evidence="1" id="KW-1133">Transmembrane helix</keyword>
<proteinExistence type="predicted"/>
<dbReference type="SUPFAM" id="SSF111369">
    <property type="entry name" value="HlyD-like secretion proteins"/>
    <property type="match status" value="2"/>
</dbReference>
<evidence type="ECO:0000256" key="1">
    <source>
        <dbReference type="SAM" id="Phobius"/>
    </source>
</evidence>
<dbReference type="RefSeq" id="WP_009504731.1">
    <property type="nucleotide sequence ID" value="NZ_LIGK01000016.1"/>
</dbReference>
<protein>
    <submittedName>
        <fullName evidence="4">Multidrug resistance efflux pump</fullName>
    </submittedName>
</protein>
<feature type="transmembrane region" description="Helical" evidence="1">
    <location>
        <begin position="7"/>
        <end position="28"/>
    </location>
</feature>
<comment type="caution">
    <text evidence="4">The sequence shown here is derived from an EMBL/GenBank/DDBJ whole genome shotgun (WGS) entry which is preliminary data.</text>
</comment>
<dbReference type="GO" id="GO:0055085">
    <property type="term" value="P:transmembrane transport"/>
    <property type="evidence" value="ECO:0007669"/>
    <property type="project" value="InterPro"/>
</dbReference>
<evidence type="ECO:0000259" key="3">
    <source>
        <dbReference type="Pfam" id="PF25954"/>
    </source>
</evidence>
<feature type="domain" description="Multidrug resistance protein MdtA-like barrel-sandwich hybrid" evidence="2">
    <location>
        <begin position="50"/>
        <end position="241"/>
    </location>
</feature>
<accession>A0A327YCD6</accession>
<dbReference type="InterPro" id="IPR058792">
    <property type="entry name" value="Beta-barrel_RND_2"/>
</dbReference>
<dbReference type="OrthoDB" id="9811754at2"/>
<organism evidence="4 5">
    <name type="scientific">Salipiger aestuarii</name>
    <dbReference type="NCBI Taxonomy" id="568098"/>
    <lineage>
        <taxon>Bacteria</taxon>
        <taxon>Pseudomonadati</taxon>
        <taxon>Pseudomonadota</taxon>
        <taxon>Alphaproteobacteria</taxon>
        <taxon>Rhodobacterales</taxon>
        <taxon>Roseobacteraceae</taxon>
        <taxon>Salipiger</taxon>
    </lineage>
</organism>
<dbReference type="Proteomes" id="UP000249165">
    <property type="component" value="Unassembled WGS sequence"/>
</dbReference>
<sequence>MPHLRRLIPSLIALVIGGAGILAVLFAWQLPPFANSVVTTENAYVRGTVTTVAPQLSGYVAKVTAHDFDAVKKGDVLVRLDDRQYRQRLTQARAALATAKAMLVKGDQSIRSAQAALHARQAALDSAEAAVQTADSNWTRVASLKERGVISATDADQAELTRHQAESAVAAAQSQIEVSQEAVNSARVNRQSLEAGLTSAEAAVELAQIDLDNTVIRAPADGRLGQIGVRTGQYVSAGSSLLSLVGHDVWIIANFKETELYGMHPGQRAIFTVDALRGRSFSGRVGQFSPATASEFSLLAGNNATGNFTKIAQRLPIRIEIDPDQKQAERLTPGLSVSVSIDTSEDG</sequence>
<gene>
    <name evidence="4" type="ORF">ATI53_101437</name>
</gene>
<keyword evidence="1" id="KW-0812">Transmembrane</keyword>
<dbReference type="EMBL" id="QLMG01000014">
    <property type="protein sequence ID" value="RAK18141.1"/>
    <property type="molecule type" value="Genomic_DNA"/>
</dbReference>
<dbReference type="InterPro" id="IPR058625">
    <property type="entry name" value="MdtA-like_BSH"/>
</dbReference>
<dbReference type="PRINTS" id="PR01490">
    <property type="entry name" value="RTXTOXIND"/>
</dbReference>
<dbReference type="PANTHER" id="PTHR30386">
    <property type="entry name" value="MEMBRANE FUSION SUBUNIT OF EMRAB-TOLC MULTIDRUG EFFLUX PUMP"/>
    <property type="match status" value="1"/>
</dbReference>
<evidence type="ECO:0000313" key="4">
    <source>
        <dbReference type="EMBL" id="RAK18141.1"/>
    </source>
</evidence>
<dbReference type="Pfam" id="PF25917">
    <property type="entry name" value="BSH_RND"/>
    <property type="match status" value="1"/>
</dbReference>
<dbReference type="Pfam" id="PF25954">
    <property type="entry name" value="Beta-barrel_RND_2"/>
    <property type="match status" value="1"/>
</dbReference>
<dbReference type="InterPro" id="IPR050739">
    <property type="entry name" value="MFP"/>
</dbReference>
<dbReference type="PANTHER" id="PTHR30386:SF24">
    <property type="entry name" value="MULTIDRUG RESISTANCE EFFLUX PUMP"/>
    <property type="match status" value="1"/>
</dbReference>
<keyword evidence="5" id="KW-1185">Reference proteome</keyword>
<keyword evidence="1" id="KW-0472">Membrane</keyword>
<feature type="domain" description="CusB-like beta-barrel" evidence="3">
    <location>
        <begin position="249"/>
        <end position="292"/>
    </location>
</feature>